<reference evidence="5" key="1">
    <citation type="submission" date="2019-11" db="EMBL/GenBank/DDBJ databases">
        <title>Epiphytic Pseudomonas syringae from cherry orchards.</title>
        <authorList>
            <person name="Hulin M.T."/>
        </authorList>
    </citation>
    <scope>NUCLEOTIDE SEQUENCE</scope>
    <source>
        <strain evidence="5">PA-2-1F</strain>
    </source>
</reference>
<proteinExistence type="predicted"/>
<dbReference type="RefSeq" id="WP_157169958.1">
    <property type="nucleotide sequence ID" value="NZ_CP142184.1"/>
</dbReference>
<dbReference type="Pfam" id="PF00990">
    <property type="entry name" value="GGDEF"/>
    <property type="match status" value="1"/>
</dbReference>
<dbReference type="InterPro" id="IPR029787">
    <property type="entry name" value="Nucleotide_cyclase"/>
</dbReference>
<dbReference type="SMART" id="SM00267">
    <property type="entry name" value="GGDEF"/>
    <property type="match status" value="1"/>
</dbReference>
<comment type="subcellular location">
    <subcellularLocation>
        <location evidence="2">Cell inner membrane</location>
    </subcellularLocation>
</comment>
<name>A0AAP2S2N7_9PSED</name>
<dbReference type="InterPro" id="IPR052163">
    <property type="entry name" value="DGC-Regulatory_Protein"/>
</dbReference>
<dbReference type="PANTHER" id="PTHR46663">
    <property type="entry name" value="DIGUANYLATE CYCLASE DGCT-RELATED"/>
    <property type="match status" value="1"/>
</dbReference>
<feature type="transmembrane region" description="Helical" evidence="3">
    <location>
        <begin position="94"/>
        <end position="114"/>
    </location>
</feature>
<organism evidence="5 6">
    <name type="scientific">Pseudomonas poae</name>
    <dbReference type="NCBI Taxonomy" id="200451"/>
    <lineage>
        <taxon>Bacteria</taxon>
        <taxon>Pseudomonadati</taxon>
        <taxon>Pseudomonadota</taxon>
        <taxon>Gammaproteobacteria</taxon>
        <taxon>Pseudomonadales</taxon>
        <taxon>Pseudomonadaceae</taxon>
        <taxon>Pseudomonas</taxon>
    </lineage>
</organism>
<dbReference type="PROSITE" id="PS50887">
    <property type="entry name" value="GGDEF"/>
    <property type="match status" value="1"/>
</dbReference>
<dbReference type="EMBL" id="WJZX01000051">
    <property type="protein sequence ID" value="MCF5656230.1"/>
    <property type="molecule type" value="Genomic_DNA"/>
</dbReference>
<dbReference type="InterPro" id="IPR043128">
    <property type="entry name" value="Rev_trsase/Diguanyl_cyclase"/>
</dbReference>
<evidence type="ECO:0000313" key="6">
    <source>
        <dbReference type="Proteomes" id="UP000814126"/>
    </source>
</evidence>
<dbReference type="InterPro" id="IPR000160">
    <property type="entry name" value="GGDEF_dom"/>
</dbReference>
<evidence type="ECO:0000313" key="5">
    <source>
        <dbReference type="EMBL" id="MCF5656230.1"/>
    </source>
</evidence>
<feature type="transmembrane region" description="Helical" evidence="3">
    <location>
        <begin position="65"/>
        <end position="82"/>
    </location>
</feature>
<sequence>MPNLHSFPSTPFIRWFVKDNESLDQEIRLKLLKDPFTSRAALIAAGMNTLLVCSVAAILHPTLFFISWLVVDMVIWIIRWFVLQRFTASGTSRLPYAMDLSLLFGLIWAAEIGIGTAGCIISQDPVLQVLACTSAVSMNGAIAMRNQGIPRYAFSQILLTDIPMKLATLFQPEPLLRVLILQAPMYLTGLWVLLNHLNANLTSAYIAEVQSTHSATHDNLTGVLNRLGMLNMLTASLSTKTIKHSVFSVLYLDLDGFKKINDAYGHATGDGVLVSFCAMIAGIMRKSDAIARIGGDEFIVLMPDTDNVTASRIAERIIKAFADYTEGNAHYQGLGVSIGITQSTRSRPESVDQVLSRADIAMYEAKSAGKNCYRFG</sequence>
<protein>
    <submittedName>
        <fullName evidence="5">Diguanylate cyclase</fullName>
    </submittedName>
</protein>
<dbReference type="AlphaFoldDB" id="A0AAP2S2N7"/>
<evidence type="ECO:0000259" key="4">
    <source>
        <dbReference type="PROSITE" id="PS50887"/>
    </source>
</evidence>
<comment type="cofactor">
    <cofactor evidence="1">
        <name>Mg(2+)</name>
        <dbReference type="ChEBI" id="CHEBI:18420"/>
    </cofactor>
</comment>
<dbReference type="PANTHER" id="PTHR46663:SF4">
    <property type="entry name" value="DIGUANYLATE CYCLASE DGCT-RELATED"/>
    <property type="match status" value="1"/>
</dbReference>
<dbReference type="CDD" id="cd01949">
    <property type="entry name" value="GGDEF"/>
    <property type="match status" value="1"/>
</dbReference>
<dbReference type="FunFam" id="3.30.70.270:FF:000001">
    <property type="entry name" value="Diguanylate cyclase domain protein"/>
    <property type="match status" value="1"/>
</dbReference>
<dbReference type="GO" id="GO:0003824">
    <property type="term" value="F:catalytic activity"/>
    <property type="evidence" value="ECO:0007669"/>
    <property type="project" value="UniProtKB-ARBA"/>
</dbReference>
<dbReference type="Proteomes" id="UP000814126">
    <property type="component" value="Unassembled WGS sequence"/>
</dbReference>
<evidence type="ECO:0000256" key="1">
    <source>
        <dbReference type="ARBA" id="ARBA00001946"/>
    </source>
</evidence>
<keyword evidence="3" id="KW-0812">Transmembrane</keyword>
<feature type="transmembrane region" description="Helical" evidence="3">
    <location>
        <begin position="40"/>
        <end position="59"/>
    </location>
</feature>
<dbReference type="NCBIfam" id="TIGR00254">
    <property type="entry name" value="GGDEF"/>
    <property type="match status" value="1"/>
</dbReference>
<evidence type="ECO:0000256" key="2">
    <source>
        <dbReference type="ARBA" id="ARBA00004533"/>
    </source>
</evidence>
<dbReference type="GO" id="GO:0005886">
    <property type="term" value="C:plasma membrane"/>
    <property type="evidence" value="ECO:0007669"/>
    <property type="project" value="UniProtKB-SubCell"/>
</dbReference>
<accession>A0AAP2S2N7</accession>
<dbReference type="SUPFAM" id="SSF55073">
    <property type="entry name" value="Nucleotide cyclase"/>
    <property type="match status" value="1"/>
</dbReference>
<dbReference type="Gene3D" id="3.30.70.270">
    <property type="match status" value="1"/>
</dbReference>
<evidence type="ECO:0000256" key="3">
    <source>
        <dbReference type="SAM" id="Phobius"/>
    </source>
</evidence>
<keyword evidence="3" id="KW-1133">Transmembrane helix</keyword>
<comment type="caution">
    <text evidence="5">The sequence shown here is derived from an EMBL/GenBank/DDBJ whole genome shotgun (WGS) entry which is preliminary data.</text>
</comment>
<gene>
    <name evidence="5" type="ORF">GIV46_14550</name>
</gene>
<feature type="domain" description="GGDEF" evidence="4">
    <location>
        <begin position="245"/>
        <end position="376"/>
    </location>
</feature>
<keyword evidence="3" id="KW-0472">Membrane</keyword>